<sequence length="57" mass="6697">MKDRSFIHRTRQSREAKADNLRRFGPAPVRDPFPVPKASFWARLMAALQVFLKWVKA</sequence>
<gene>
    <name evidence="2" type="ORF">PssvBMR1_gp12</name>
</gene>
<evidence type="ECO:0000313" key="3">
    <source>
        <dbReference type="Proteomes" id="UP000502407"/>
    </source>
</evidence>
<feature type="compositionally biased region" description="Basic and acidic residues" evidence="1">
    <location>
        <begin position="1"/>
        <end position="22"/>
    </location>
</feature>
<keyword evidence="3" id="KW-1185">Reference proteome</keyword>
<evidence type="ECO:0000256" key="1">
    <source>
        <dbReference type="SAM" id="MobiDB-lite"/>
    </source>
</evidence>
<organism evidence="2 3">
    <name type="scientific">Pseudomonas phage MR1</name>
    <dbReference type="NCBI Taxonomy" id="2711169"/>
    <lineage>
        <taxon>Viruses</taxon>
        <taxon>Duplodnaviria</taxon>
        <taxon>Heunggongvirae</taxon>
        <taxon>Uroviricota</taxon>
        <taxon>Caudoviricetes</taxon>
        <taxon>Autographivirales</taxon>
        <taxon>Autotranscriptaviridae</taxon>
        <taxon>Studiervirinae</taxon>
        <taxon>Hennigervirus</taxon>
        <taxon>Hennigervirus MR1</taxon>
    </lineage>
</organism>
<reference evidence="2 3" key="1">
    <citation type="journal article" date="2020" name="Microb. Biotechnol.">
        <title>Phage biocontrol to combat Pseudomonas syringae pathogens causing disease in cherry.</title>
        <authorList>
            <person name="Rabiey M."/>
            <person name="Roy S.R."/>
            <person name="Holtappels D."/>
            <person name="Franceschetti L."/>
            <person name="Quilty B.J."/>
            <person name="Creeth R."/>
            <person name="Sundin G.W."/>
            <person name="Wagemans J."/>
            <person name="Lavigne R."/>
            <person name="Jackson R.W."/>
        </authorList>
    </citation>
    <scope>NUCLEOTIDE SEQUENCE [LARGE SCALE GENOMIC DNA]</scope>
</reference>
<feature type="region of interest" description="Disordered" evidence="1">
    <location>
        <begin position="1"/>
        <end position="26"/>
    </location>
</feature>
<protein>
    <submittedName>
        <fullName evidence="2">Putative host RNA polymerase inhibitor</fullName>
    </submittedName>
</protein>
<dbReference type="EMBL" id="MT104465">
    <property type="protein sequence ID" value="QJD54605.1"/>
    <property type="molecule type" value="Genomic_DNA"/>
</dbReference>
<name>A0A6M3TCJ8_9CAUD</name>
<dbReference type="Proteomes" id="UP000502407">
    <property type="component" value="Segment"/>
</dbReference>
<proteinExistence type="predicted"/>
<accession>A0A6M3TCJ8</accession>
<evidence type="ECO:0000313" key="2">
    <source>
        <dbReference type="EMBL" id="QJD54605.1"/>
    </source>
</evidence>